<proteinExistence type="inferred from homology"/>
<keyword evidence="4 5" id="KW-0949">S-adenosyl-L-methionine</keyword>
<feature type="binding site" evidence="5">
    <location>
        <position position="146"/>
    </location>
    <ligand>
        <name>S-adenosyl-L-methionine</name>
        <dbReference type="ChEBI" id="CHEBI:59789"/>
    </ligand>
</feature>
<comment type="caution">
    <text evidence="5">Lacks conserved residue(s) required for the propagation of feature annotation.</text>
</comment>
<dbReference type="SUPFAM" id="SSF53335">
    <property type="entry name" value="S-adenosyl-L-methionine-dependent methyltransferases"/>
    <property type="match status" value="1"/>
</dbReference>
<feature type="binding site" evidence="5">
    <location>
        <begin position="90"/>
        <end position="92"/>
    </location>
    <ligand>
        <name>S-adenosyl-L-methionine</name>
        <dbReference type="ChEBI" id="CHEBI:59789"/>
    </ligand>
</feature>
<dbReference type="GO" id="GO:0016279">
    <property type="term" value="F:protein-lysine N-methyltransferase activity"/>
    <property type="evidence" value="ECO:0007669"/>
    <property type="project" value="UniProtKB-UniRule"/>
</dbReference>
<dbReference type="GO" id="GO:0005737">
    <property type="term" value="C:cytoplasm"/>
    <property type="evidence" value="ECO:0007669"/>
    <property type="project" value="UniProtKB-SubCell"/>
</dbReference>
<dbReference type="GO" id="GO:0032259">
    <property type="term" value="P:methylation"/>
    <property type="evidence" value="ECO:0007669"/>
    <property type="project" value="UniProtKB-KW"/>
</dbReference>
<dbReference type="AlphaFoldDB" id="A0A9W8E7M5"/>
<dbReference type="OrthoDB" id="46564at2759"/>
<sequence>MSDDENFLGDGADLFKEPDGYYKPEAEPTFETFERDLENVQKGTPQTLSLRLLGSHPLWGHILWNAAKVFAHFLDQHKELIADKHVLELGAGAALPSIVTALNNPSTVVVTDYPDHDLMDNIRFNTERCLSESVRQRCLHVQGYLWGSDVSPLLQCIKRTPPVVGTTVDQGASPSETLSVKSPKFDVIIMCDLIFNHSQHHAMLRTCRECLSTDPLQPGTVYVFFTHHRPHLAHRDMDMFRMAREEYGFHVEEFMTKTLPPMFENDPGDRNVRATVHCYRMTLN</sequence>
<dbReference type="PANTHER" id="PTHR14614">
    <property type="entry name" value="HEPATOCELLULAR CARCINOMA-ASSOCIATED ANTIGEN"/>
    <property type="match status" value="1"/>
</dbReference>
<keyword evidence="2 5" id="KW-0489">Methyltransferase</keyword>
<dbReference type="Gene3D" id="3.40.50.150">
    <property type="entry name" value="Vaccinia Virus protein VP39"/>
    <property type="match status" value="1"/>
</dbReference>
<dbReference type="Proteomes" id="UP001150925">
    <property type="component" value="Unassembled WGS sequence"/>
</dbReference>
<dbReference type="HAMAP" id="MF_03223">
    <property type="entry name" value="Methyltr_EFM7"/>
    <property type="match status" value="1"/>
</dbReference>
<keyword evidence="7" id="KW-1185">Reference proteome</keyword>
<dbReference type="GO" id="GO:0071885">
    <property type="term" value="F:N-terminal protein N-methyltransferase activity"/>
    <property type="evidence" value="ECO:0007669"/>
    <property type="project" value="UniProtKB-UniRule"/>
</dbReference>
<dbReference type="InterPro" id="IPR025784">
    <property type="entry name" value="EFM7"/>
</dbReference>
<feature type="binding site" evidence="5">
    <location>
        <position position="64"/>
    </location>
    <ligand>
        <name>S-adenosyl-L-methionine</name>
        <dbReference type="ChEBI" id="CHEBI:59789"/>
    </ligand>
</feature>
<reference evidence="6" key="1">
    <citation type="submission" date="2022-07" db="EMBL/GenBank/DDBJ databases">
        <title>Phylogenomic reconstructions and comparative analyses of Kickxellomycotina fungi.</title>
        <authorList>
            <person name="Reynolds N.K."/>
            <person name="Stajich J.E."/>
            <person name="Barry K."/>
            <person name="Grigoriev I.V."/>
            <person name="Crous P."/>
            <person name="Smith M.E."/>
        </authorList>
    </citation>
    <scope>NUCLEOTIDE SEQUENCE</scope>
    <source>
        <strain evidence="6">RSA 1196</strain>
    </source>
</reference>
<name>A0A9W8E7M5_9FUNG</name>
<organism evidence="6 7">
    <name type="scientific">Dispira parvispora</name>
    <dbReference type="NCBI Taxonomy" id="1520584"/>
    <lineage>
        <taxon>Eukaryota</taxon>
        <taxon>Fungi</taxon>
        <taxon>Fungi incertae sedis</taxon>
        <taxon>Zoopagomycota</taxon>
        <taxon>Kickxellomycotina</taxon>
        <taxon>Dimargaritomycetes</taxon>
        <taxon>Dimargaritales</taxon>
        <taxon>Dimargaritaceae</taxon>
        <taxon>Dispira</taxon>
    </lineage>
</organism>
<dbReference type="Pfam" id="PF10294">
    <property type="entry name" value="Methyltransf_16"/>
    <property type="match status" value="1"/>
</dbReference>
<accession>A0A9W8E7M5</accession>
<evidence type="ECO:0000256" key="4">
    <source>
        <dbReference type="ARBA" id="ARBA00022691"/>
    </source>
</evidence>
<evidence type="ECO:0000256" key="2">
    <source>
        <dbReference type="ARBA" id="ARBA00022603"/>
    </source>
</evidence>
<evidence type="ECO:0000313" key="6">
    <source>
        <dbReference type="EMBL" id="KAJ1964873.1"/>
    </source>
</evidence>
<gene>
    <name evidence="5 6" type="primary">EFM7</name>
    <name evidence="6" type="ORF">IWQ62_002806</name>
</gene>
<comment type="caution">
    <text evidence="6">The sequence shown here is derived from an EMBL/GenBank/DDBJ whole genome shotgun (WGS) entry which is preliminary data.</text>
</comment>
<evidence type="ECO:0000313" key="7">
    <source>
        <dbReference type="Proteomes" id="UP001150925"/>
    </source>
</evidence>
<protein>
    <recommendedName>
        <fullName evidence="5">Protein N-terminal and lysine N-methyltransferase EFM7</fullName>
        <ecNumber evidence="5">2.1.1.-</ecNumber>
    </recommendedName>
    <alternativeName>
        <fullName evidence="5">Elongation factor methyltransferase 7</fullName>
    </alternativeName>
</protein>
<evidence type="ECO:0000256" key="5">
    <source>
        <dbReference type="HAMAP-Rule" id="MF_03223"/>
    </source>
</evidence>
<keyword evidence="3 5" id="KW-0808">Transferase</keyword>
<dbReference type="InterPro" id="IPR019410">
    <property type="entry name" value="Methyltransf_16"/>
</dbReference>
<comment type="function">
    <text evidence="5">S-adenosyl-L-methionine-dependent protein methyltransferase that trimethylates the N-terminal glycine 'Gly-2' of elongation factor 1-alpha, before also catalyzing the mono- and dimethylation of 'Lys-3'.</text>
</comment>
<dbReference type="EMBL" id="JANBPY010000654">
    <property type="protein sequence ID" value="KAJ1964873.1"/>
    <property type="molecule type" value="Genomic_DNA"/>
</dbReference>
<dbReference type="EC" id="2.1.1.-" evidence="5"/>
<dbReference type="PROSITE" id="PS51560">
    <property type="entry name" value="SAM_MT_NNT1"/>
    <property type="match status" value="1"/>
</dbReference>
<keyword evidence="1 5" id="KW-0963">Cytoplasm</keyword>
<evidence type="ECO:0000256" key="3">
    <source>
        <dbReference type="ARBA" id="ARBA00022679"/>
    </source>
</evidence>
<dbReference type="PANTHER" id="PTHR14614:SF10">
    <property type="entry name" value="PROTEIN N-TERMINAL AND LYSINE N-METHYLTRANSFERASE EFM7"/>
    <property type="match status" value="1"/>
</dbReference>
<comment type="subcellular location">
    <subcellularLocation>
        <location evidence="5">Cytoplasm</location>
    </subcellularLocation>
</comment>
<evidence type="ECO:0000256" key="1">
    <source>
        <dbReference type="ARBA" id="ARBA00022490"/>
    </source>
</evidence>
<dbReference type="InterPro" id="IPR029063">
    <property type="entry name" value="SAM-dependent_MTases_sf"/>
</dbReference>
<comment type="similarity">
    <text evidence="5">Belongs to the class I-like SAM-binding methyltransferase superfamily. EFM7 family.</text>
</comment>
<feature type="binding site" evidence="5">
    <location>
        <position position="112"/>
    </location>
    <ligand>
        <name>S-adenosyl-L-methionine</name>
        <dbReference type="ChEBI" id="CHEBI:59789"/>
    </ligand>
</feature>